<evidence type="ECO:0000313" key="2">
    <source>
        <dbReference type="EMBL" id="KAH7258976.1"/>
    </source>
</evidence>
<feature type="compositionally biased region" description="Acidic residues" evidence="1">
    <location>
        <begin position="30"/>
        <end position="56"/>
    </location>
</feature>
<evidence type="ECO:0000313" key="3">
    <source>
        <dbReference type="Proteomes" id="UP000720189"/>
    </source>
</evidence>
<dbReference type="RefSeq" id="XP_046051684.1">
    <property type="nucleotide sequence ID" value="XM_046189853.1"/>
</dbReference>
<organism evidence="2 3">
    <name type="scientific">Fusarium redolens</name>
    <dbReference type="NCBI Taxonomy" id="48865"/>
    <lineage>
        <taxon>Eukaryota</taxon>
        <taxon>Fungi</taxon>
        <taxon>Dikarya</taxon>
        <taxon>Ascomycota</taxon>
        <taxon>Pezizomycotina</taxon>
        <taxon>Sordariomycetes</taxon>
        <taxon>Hypocreomycetidae</taxon>
        <taxon>Hypocreales</taxon>
        <taxon>Nectriaceae</taxon>
        <taxon>Fusarium</taxon>
        <taxon>Fusarium redolens species complex</taxon>
    </lineage>
</organism>
<reference evidence="2" key="1">
    <citation type="journal article" date="2021" name="Nat. Commun.">
        <title>Genetic determinants of endophytism in the Arabidopsis root mycobiome.</title>
        <authorList>
            <person name="Mesny F."/>
            <person name="Miyauchi S."/>
            <person name="Thiergart T."/>
            <person name="Pickel B."/>
            <person name="Atanasova L."/>
            <person name="Karlsson M."/>
            <person name="Huettel B."/>
            <person name="Barry K.W."/>
            <person name="Haridas S."/>
            <person name="Chen C."/>
            <person name="Bauer D."/>
            <person name="Andreopoulos W."/>
            <person name="Pangilinan J."/>
            <person name="LaButti K."/>
            <person name="Riley R."/>
            <person name="Lipzen A."/>
            <person name="Clum A."/>
            <person name="Drula E."/>
            <person name="Henrissat B."/>
            <person name="Kohler A."/>
            <person name="Grigoriev I.V."/>
            <person name="Martin F.M."/>
            <person name="Hacquard S."/>
        </authorList>
    </citation>
    <scope>NUCLEOTIDE SEQUENCE</scope>
    <source>
        <strain evidence="2">MPI-CAGE-AT-0023</strain>
    </source>
</reference>
<accession>A0A9P9HKB3</accession>
<dbReference type="Proteomes" id="UP000720189">
    <property type="component" value="Unassembled WGS sequence"/>
</dbReference>
<feature type="region of interest" description="Disordered" evidence="1">
    <location>
        <begin position="1"/>
        <end position="82"/>
    </location>
</feature>
<keyword evidence="3" id="KW-1185">Reference proteome</keyword>
<dbReference type="AlphaFoldDB" id="A0A9P9HKB3"/>
<gene>
    <name evidence="2" type="ORF">BKA55DRAFT_536682</name>
</gene>
<feature type="compositionally biased region" description="Basic and acidic residues" evidence="1">
    <location>
        <begin position="421"/>
        <end position="434"/>
    </location>
</feature>
<comment type="caution">
    <text evidence="2">The sequence shown here is derived from an EMBL/GenBank/DDBJ whole genome shotgun (WGS) entry which is preliminary data.</text>
</comment>
<feature type="region of interest" description="Disordered" evidence="1">
    <location>
        <begin position="414"/>
        <end position="438"/>
    </location>
</feature>
<proteinExistence type="predicted"/>
<evidence type="ECO:0000256" key="1">
    <source>
        <dbReference type="SAM" id="MobiDB-lite"/>
    </source>
</evidence>
<dbReference type="EMBL" id="JAGMUX010000005">
    <property type="protein sequence ID" value="KAH7258976.1"/>
    <property type="molecule type" value="Genomic_DNA"/>
</dbReference>
<dbReference type="OrthoDB" id="5072820at2759"/>
<evidence type="ECO:0008006" key="4">
    <source>
        <dbReference type="Google" id="ProtNLM"/>
    </source>
</evidence>
<sequence>MSYLEPNPTELSEAAPQEADERCYQLSDGDMSEDDARCEEDELREGDQNIDGDDDLMISNDIPFPNSTGPDGNPDSAAPTNPIHQASLERSLIDLSDLVKFSLHMTIAQNYHTGMALTQIRETMMQQIPATIVDTRGKIRVKLNGEDYVKVRDDLRCKGVISKFRKAGQPWDMVADMRLAGDQVMLLTTVDEDSEARIRLQSHMLSGILGLDPNTKVVPERYHVEIPDYQGRSDETPRSQKARWSHWNKVYIADAFTSFGTLILCMESEKDALKLWRDGGVTLGFQKLPAEPIDIRALNVWCRNCSKPSHLQRECNQPTRCGKCAEAHDTSLCKSTGPYRCVNCPESHRSASMHCKNAQVVKMVKECEKWRKAGPSWAKTVQQPQLPDETLMSQLRSYQNTAAGQAFLSSFMTVPTPQDQAGDKESSKAKDAKKEKKRKFEVHDVLNVDNRLNYDWAAAS</sequence>
<protein>
    <recommendedName>
        <fullName evidence="4">CCHC-type domain-containing protein</fullName>
    </recommendedName>
</protein>
<name>A0A9P9HKB3_FUSRE</name>
<dbReference type="GeneID" id="70219807"/>